<accession>A0A2N1N5F2</accession>
<protein>
    <submittedName>
        <fullName evidence="1">Uncharacterized protein</fullName>
    </submittedName>
</protein>
<evidence type="ECO:0000313" key="2">
    <source>
        <dbReference type="Proteomes" id="UP000233469"/>
    </source>
</evidence>
<dbReference type="AlphaFoldDB" id="A0A2N1N5F2"/>
<name>A0A2N1N5F2_9GLOM</name>
<sequence>MIERARQPYFPIQKREDTRHNILYNDVITLLRNMDGLKVVERLVALLWYIDPRREKLIARSLQLPDIFNDIYLGTINYIWKVPLRSDHRSETENARVITAINENLSKYYTRQMRKKCFKKAKTNAILQFPSSIKKDTPAVLRTLYFNLTGDAYK</sequence>
<gene>
    <name evidence="1" type="ORF">RhiirC2_781374</name>
</gene>
<reference evidence="1 2" key="1">
    <citation type="submission" date="2016-04" db="EMBL/GenBank/DDBJ databases">
        <title>Genome analyses suggest a sexual origin of heterokaryosis in a supposedly ancient asexual fungus.</title>
        <authorList>
            <person name="Ropars J."/>
            <person name="Sedzielewska K."/>
            <person name="Noel J."/>
            <person name="Charron P."/>
            <person name="Farinelli L."/>
            <person name="Marton T."/>
            <person name="Kruger M."/>
            <person name="Pelin A."/>
            <person name="Brachmann A."/>
            <person name="Corradi N."/>
        </authorList>
    </citation>
    <scope>NUCLEOTIDE SEQUENCE [LARGE SCALE GENOMIC DNA]</scope>
    <source>
        <strain evidence="1 2">C2</strain>
    </source>
</reference>
<dbReference type="Proteomes" id="UP000233469">
    <property type="component" value="Unassembled WGS sequence"/>
</dbReference>
<proteinExistence type="predicted"/>
<dbReference type="EMBL" id="LLXL01000761">
    <property type="protein sequence ID" value="PKK69135.1"/>
    <property type="molecule type" value="Genomic_DNA"/>
</dbReference>
<comment type="caution">
    <text evidence="1">The sequence shown here is derived from an EMBL/GenBank/DDBJ whole genome shotgun (WGS) entry which is preliminary data.</text>
</comment>
<evidence type="ECO:0000313" key="1">
    <source>
        <dbReference type="EMBL" id="PKK69135.1"/>
    </source>
</evidence>
<dbReference type="VEuPathDB" id="FungiDB:FUN_021241"/>
<reference evidence="1 2" key="2">
    <citation type="submission" date="2017-10" db="EMBL/GenBank/DDBJ databases">
        <title>Extensive intraspecific genome diversity in a model arbuscular mycorrhizal fungus.</title>
        <authorList>
            <person name="Chen E.C.H."/>
            <person name="Morin E."/>
            <person name="Baudet D."/>
            <person name="Noel J."/>
            <person name="Ndikumana S."/>
            <person name="Charron P."/>
            <person name="St-Onge C."/>
            <person name="Giorgi J."/>
            <person name="Grigoriev I.V."/>
            <person name="Roux C."/>
            <person name="Martin F.M."/>
            <person name="Corradi N."/>
        </authorList>
    </citation>
    <scope>NUCLEOTIDE SEQUENCE [LARGE SCALE GENOMIC DNA]</scope>
    <source>
        <strain evidence="1 2">C2</strain>
    </source>
</reference>
<organism evidence="1 2">
    <name type="scientific">Rhizophagus irregularis</name>
    <dbReference type="NCBI Taxonomy" id="588596"/>
    <lineage>
        <taxon>Eukaryota</taxon>
        <taxon>Fungi</taxon>
        <taxon>Fungi incertae sedis</taxon>
        <taxon>Mucoromycota</taxon>
        <taxon>Glomeromycotina</taxon>
        <taxon>Glomeromycetes</taxon>
        <taxon>Glomerales</taxon>
        <taxon>Glomeraceae</taxon>
        <taxon>Rhizophagus</taxon>
    </lineage>
</organism>